<organism evidence="3 4">
    <name type="scientific">Cupriavidus malaysiensis</name>
    <dbReference type="NCBI Taxonomy" id="367825"/>
    <lineage>
        <taxon>Bacteria</taxon>
        <taxon>Pseudomonadati</taxon>
        <taxon>Pseudomonadota</taxon>
        <taxon>Betaproteobacteria</taxon>
        <taxon>Burkholderiales</taxon>
        <taxon>Burkholderiaceae</taxon>
        <taxon>Cupriavidus</taxon>
    </lineage>
</organism>
<keyword evidence="4" id="KW-1185">Reference proteome</keyword>
<dbReference type="RefSeq" id="WP_071021031.1">
    <property type="nucleotide sequence ID" value="NZ_CP017755.1"/>
</dbReference>
<dbReference type="EMBL" id="CP017755">
    <property type="protein sequence ID" value="AOZ09134.1"/>
    <property type="molecule type" value="Genomic_DNA"/>
</dbReference>
<dbReference type="Proteomes" id="UP000177515">
    <property type="component" value="Chromosome 2"/>
</dbReference>
<dbReference type="Gene3D" id="3.40.190.10">
    <property type="entry name" value="Periplasmic binding protein-like II"/>
    <property type="match status" value="1"/>
</dbReference>
<name>A0ABN4TPV7_9BURK</name>
<dbReference type="PIRSF" id="PIRSF017082">
    <property type="entry name" value="YflP"/>
    <property type="match status" value="1"/>
</dbReference>
<evidence type="ECO:0000313" key="3">
    <source>
        <dbReference type="EMBL" id="AOZ09134.1"/>
    </source>
</evidence>
<dbReference type="Gene3D" id="3.40.190.150">
    <property type="entry name" value="Bordetella uptake gene, domain 1"/>
    <property type="match status" value="1"/>
</dbReference>
<evidence type="ECO:0000313" key="4">
    <source>
        <dbReference type="Proteomes" id="UP000177515"/>
    </source>
</evidence>
<dbReference type="Pfam" id="PF03401">
    <property type="entry name" value="TctC"/>
    <property type="match status" value="1"/>
</dbReference>
<dbReference type="SUPFAM" id="SSF53850">
    <property type="entry name" value="Periplasmic binding protein-like II"/>
    <property type="match status" value="1"/>
</dbReference>
<proteinExistence type="inferred from homology"/>
<keyword evidence="2" id="KW-0732">Signal</keyword>
<dbReference type="InterPro" id="IPR042100">
    <property type="entry name" value="Bug_dom1"/>
</dbReference>
<accession>A0ABN4TPV7</accession>
<evidence type="ECO:0008006" key="5">
    <source>
        <dbReference type="Google" id="ProtNLM"/>
    </source>
</evidence>
<evidence type="ECO:0000256" key="2">
    <source>
        <dbReference type="SAM" id="SignalP"/>
    </source>
</evidence>
<gene>
    <name evidence="3" type="ORF">BKK80_25230</name>
</gene>
<dbReference type="CDD" id="cd13578">
    <property type="entry name" value="PBP2_Bug27"/>
    <property type="match status" value="1"/>
</dbReference>
<dbReference type="InterPro" id="IPR005064">
    <property type="entry name" value="BUG"/>
</dbReference>
<comment type="similarity">
    <text evidence="1">Belongs to the UPF0065 (bug) family.</text>
</comment>
<sequence>MHPFGKARRATRCLLLGMAAAFTFGPCAYAETWPARPLTLVVPFPAGGTTDTIARLLSNNLSRQLGQSVIVENKSGAGGTLGAAQVLRAPADGYTLLLGTPADQINAPLMLSRPPYDAARDFSPVGCVSRGPNVLVVNPSLPAHNVAELLRLARARPAQINFASAGNGNTSHLSGELFAQTAGIALTHIPYRGNAPAIADTIGGQVQMMFSNPATVLPHIRSGALRALAVTSRTRVAALPDVPTLAESGVPVEIYSWTCLFTRAGTAPDLAARLRAALARALDDPRLAQAIAASGAETFSPPPAQTARFLADERTLWGNLIRSRHIHAD</sequence>
<feature type="signal peptide" evidence="2">
    <location>
        <begin position="1"/>
        <end position="30"/>
    </location>
</feature>
<evidence type="ECO:0000256" key="1">
    <source>
        <dbReference type="ARBA" id="ARBA00006987"/>
    </source>
</evidence>
<dbReference type="PANTHER" id="PTHR42928">
    <property type="entry name" value="TRICARBOXYLATE-BINDING PROTEIN"/>
    <property type="match status" value="1"/>
</dbReference>
<reference evidence="3 4" key="1">
    <citation type="submission" date="2016-10" db="EMBL/GenBank/DDBJ databases">
        <title>Complete genome sequences of three Cupriavidus strains isolated from various Malaysian environments.</title>
        <authorList>
            <person name="Abdullah A.A.-A."/>
            <person name="Shafie N.A.H."/>
            <person name="Lau N.S."/>
        </authorList>
    </citation>
    <scope>NUCLEOTIDE SEQUENCE [LARGE SCALE GENOMIC DNA]</scope>
    <source>
        <strain evidence="3 4">USMAA1020</strain>
    </source>
</reference>
<dbReference type="PANTHER" id="PTHR42928:SF5">
    <property type="entry name" value="BLR1237 PROTEIN"/>
    <property type="match status" value="1"/>
</dbReference>
<protein>
    <recommendedName>
        <fullName evidence="5">Tripartite tricarboxylate transporter substrate binding protein</fullName>
    </recommendedName>
</protein>
<feature type="chain" id="PRO_5045037243" description="Tripartite tricarboxylate transporter substrate binding protein" evidence="2">
    <location>
        <begin position="31"/>
        <end position="329"/>
    </location>
</feature>